<protein>
    <submittedName>
        <fullName evidence="2">Uncharacterized protein</fullName>
    </submittedName>
</protein>
<accession>A0A2U1J1B8</accession>
<evidence type="ECO:0000256" key="1">
    <source>
        <dbReference type="SAM" id="MobiDB-lite"/>
    </source>
</evidence>
<organism evidence="2 3">
    <name type="scientific">Smittium angustum</name>
    <dbReference type="NCBI Taxonomy" id="133377"/>
    <lineage>
        <taxon>Eukaryota</taxon>
        <taxon>Fungi</taxon>
        <taxon>Fungi incertae sedis</taxon>
        <taxon>Zoopagomycota</taxon>
        <taxon>Kickxellomycotina</taxon>
        <taxon>Harpellomycetes</taxon>
        <taxon>Harpellales</taxon>
        <taxon>Legeriomycetaceae</taxon>
        <taxon>Smittium</taxon>
    </lineage>
</organism>
<reference evidence="2 3" key="1">
    <citation type="journal article" date="2018" name="MBio">
        <title>Comparative Genomics Reveals the Core Gene Toolbox for the Fungus-Insect Symbiosis.</title>
        <authorList>
            <person name="Wang Y."/>
            <person name="Stata M."/>
            <person name="Wang W."/>
            <person name="Stajich J.E."/>
            <person name="White M.M."/>
            <person name="Moncalvo J.M."/>
        </authorList>
    </citation>
    <scope>NUCLEOTIDE SEQUENCE [LARGE SCALE GENOMIC DNA]</scope>
    <source>
        <strain evidence="2 3">AUS-126-30</strain>
    </source>
</reference>
<sequence>MPNPNGIENSSSQRGSNPSTKIENHKKEKMRLKQLTKNKENKPDQSRNTKLGVFAIKSGIKPQQASVFSTMPDSKGSINSSKLLDTVPEKDRKKTMKKRTGSRCAGITLDIKNNSISVTETAPSASKRVEKDKLKLQTPFFAPYYKLFFDS</sequence>
<feature type="compositionally biased region" description="Polar residues" evidence="1">
    <location>
        <begin position="1"/>
        <end position="21"/>
    </location>
</feature>
<dbReference type="Proteomes" id="UP000245591">
    <property type="component" value="Unassembled WGS sequence"/>
</dbReference>
<comment type="caution">
    <text evidence="2">The sequence shown here is derived from an EMBL/GenBank/DDBJ whole genome shotgun (WGS) entry which is preliminary data.</text>
</comment>
<keyword evidence="3" id="KW-1185">Reference proteome</keyword>
<evidence type="ECO:0000313" key="2">
    <source>
        <dbReference type="EMBL" id="PVZ98854.1"/>
    </source>
</evidence>
<gene>
    <name evidence="2" type="ORF">BB558_005134</name>
</gene>
<dbReference type="EMBL" id="MBFU01000502">
    <property type="protein sequence ID" value="PVZ98854.1"/>
    <property type="molecule type" value="Genomic_DNA"/>
</dbReference>
<proteinExistence type="predicted"/>
<evidence type="ECO:0000313" key="3">
    <source>
        <dbReference type="Proteomes" id="UP000245591"/>
    </source>
</evidence>
<feature type="region of interest" description="Disordered" evidence="1">
    <location>
        <begin position="1"/>
        <end position="51"/>
    </location>
</feature>
<dbReference type="AlphaFoldDB" id="A0A2U1J1B8"/>
<feature type="compositionally biased region" description="Basic residues" evidence="1">
    <location>
        <begin position="27"/>
        <end position="36"/>
    </location>
</feature>
<feature type="compositionally biased region" description="Basic and acidic residues" evidence="1">
    <location>
        <begin position="37"/>
        <end position="47"/>
    </location>
</feature>
<name>A0A2U1J1B8_SMIAN</name>